<feature type="region of interest" description="Disordered" evidence="5">
    <location>
        <begin position="55"/>
        <end position="75"/>
    </location>
</feature>
<dbReference type="PROSITE" id="PS50084">
    <property type="entry name" value="KH_TYPE_1"/>
    <property type="match status" value="1"/>
</dbReference>
<reference evidence="8" key="3">
    <citation type="submission" date="2015-06" db="UniProtKB">
        <authorList>
            <consortium name="EnsemblMetazoa"/>
        </authorList>
    </citation>
    <scope>IDENTIFICATION</scope>
</reference>
<feature type="domain" description="K Homology" evidence="6">
    <location>
        <begin position="86"/>
        <end position="131"/>
    </location>
</feature>
<dbReference type="RefSeq" id="XP_009022482.1">
    <property type="nucleotide sequence ID" value="XM_009024234.1"/>
</dbReference>
<evidence type="ECO:0000313" key="8">
    <source>
        <dbReference type="EnsemblMetazoa" id="HelroP66857"/>
    </source>
</evidence>
<accession>T1FYS0</accession>
<evidence type="ECO:0000256" key="5">
    <source>
        <dbReference type="SAM" id="MobiDB-lite"/>
    </source>
</evidence>
<dbReference type="EnsemblMetazoa" id="HelroT66857">
    <property type="protein sequence ID" value="HelroP66857"/>
    <property type="gene ID" value="HelroG66857"/>
</dbReference>
<dbReference type="SUPFAM" id="SSF54791">
    <property type="entry name" value="Eukaryotic type KH-domain (KH-domain type I)"/>
    <property type="match status" value="1"/>
</dbReference>
<dbReference type="GO" id="GO:0003723">
    <property type="term" value="F:RNA binding"/>
    <property type="evidence" value="ECO:0007669"/>
    <property type="project" value="UniProtKB-UniRule"/>
</dbReference>
<evidence type="ECO:0000256" key="2">
    <source>
        <dbReference type="ARBA" id="ARBA00023043"/>
    </source>
</evidence>
<dbReference type="EMBL" id="AMQM01001063">
    <property type="status" value="NOT_ANNOTATED_CDS"/>
    <property type="molecule type" value="Genomic_DNA"/>
</dbReference>
<keyword evidence="3" id="KW-0175">Coiled coil</keyword>
<dbReference type="EMBL" id="KB097143">
    <property type="protein sequence ID" value="ESN98825.1"/>
    <property type="molecule type" value="Genomic_DNA"/>
</dbReference>
<evidence type="ECO:0000259" key="6">
    <source>
        <dbReference type="Pfam" id="PF00013"/>
    </source>
</evidence>
<dbReference type="PANTHER" id="PTHR23206">
    <property type="entry name" value="MASK PROTEIN"/>
    <property type="match status" value="1"/>
</dbReference>
<dbReference type="PANTHER" id="PTHR23206:SF8">
    <property type="entry name" value="ANKYRIN REPEAT AND KH DOMAIN-CONTAINING 1"/>
    <property type="match status" value="1"/>
</dbReference>
<dbReference type="InParanoid" id="T1FYS0"/>
<dbReference type="HOGENOM" id="CLU_1922295_0_0_1"/>
<evidence type="ECO:0000313" key="9">
    <source>
        <dbReference type="Proteomes" id="UP000015101"/>
    </source>
</evidence>
<sequence>MLSSPSGVNAAAANEQLLLVLSKEQSDVDYLNAAKNEPNLFSHISSHTAKAFKVGSAGKASGGNGTYKSSKTKEDGWKEVSRKCKKINVPAKCISRLIGRAGCNINAIRESSGAHIDLDKMKNSSDGLITLK</sequence>
<keyword evidence="4" id="KW-0694">RNA-binding</keyword>
<dbReference type="CTD" id="20213968"/>
<evidence type="ECO:0000313" key="7">
    <source>
        <dbReference type="EMBL" id="ESN98825.1"/>
    </source>
</evidence>
<protein>
    <recommendedName>
        <fullName evidence="6">K Homology domain-containing protein</fullName>
    </recommendedName>
</protein>
<reference evidence="7 9" key="2">
    <citation type="journal article" date="2013" name="Nature">
        <title>Insights into bilaterian evolution from three spiralian genomes.</title>
        <authorList>
            <person name="Simakov O."/>
            <person name="Marletaz F."/>
            <person name="Cho S.J."/>
            <person name="Edsinger-Gonzales E."/>
            <person name="Havlak P."/>
            <person name="Hellsten U."/>
            <person name="Kuo D.H."/>
            <person name="Larsson T."/>
            <person name="Lv J."/>
            <person name="Arendt D."/>
            <person name="Savage R."/>
            <person name="Osoegawa K."/>
            <person name="de Jong P."/>
            <person name="Grimwood J."/>
            <person name="Chapman J.A."/>
            <person name="Shapiro H."/>
            <person name="Aerts A."/>
            <person name="Otillar R.P."/>
            <person name="Terry A.Y."/>
            <person name="Boore J.L."/>
            <person name="Grigoriev I.V."/>
            <person name="Lindberg D.R."/>
            <person name="Seaver E.C."/>
            <person name="Weisblat D.A."/>
            <person name="Putnam N.H."/>
            <person name="Rokhsar D.S."/>
        </authorList>
    </citation>
    <scope>NUCLEOTIDE SEQUENCE</scope>
</reference>
<evidence type="ECO:0000256" key="1">
    <source>
        <dbReference type="ARBA" id="ARBA00022737"/>
    </source>
</evidence>
<evidence type="ECO:0000256" key="4">
    <source>
        <dbReference type="PROSITE-ProRule" id="PRU00117"/>
    </source>
</evidence>
<organism evidence="8 9">
    <name type="scientific">Helobdella robusta</name>
    <name type="common">Californian leech</name>
    <dbReference type="NCBI Taxonomy" id="6412"/>
    <lineage>
        <taxon>Eukaryota</taxon>
        <taxon>Metazoa</taxon>
        <taxon>Spiralia</taxon>
        <taxon>Lophotrochozoa</taxon>
        <taxon>Annelida</taxon>
        <taxon>Clitellata</taxon>
        <taxon>Hirudinea</taxon>
        <taxon>Rhynchobdellida</taxon>
        <taxon>Glossiphoniidae</taxon>
        <taxon>Helobdella</taxon>
    </lineage>
</organism>
<dbReference type="InterPro" id="IPR036612">
    <property type="entry name" value="KH_dom_type_1_sf"/>
</dbReference>
<keyword evidence="2" id="KW-0040">ANK repeat</keyword>
<dbReference type="AlphaFoldDB" id="T1FYS0"/>
<dbReference type="OrthoDB" id="10071877at2759"/>
<dbReference type="Proteomes" id="UP000015101">
    <property type="component" value="Unassembled WGS sequence"/>
</dbReference>
<dbReference type="KEGG" id="hro:HELRODRAFT_66857"/>
<dbReference type="InterPro" id="IPR004088">
    <property type="entry name" value="KH_dom_type_1"/>
</dbReference>
<dbReference type="eggNOG" id="KOG4369">
    <property type="taxonomic scope" value="Eukaryota"/>
</dbReference>
<dbReference type="GeneID" id="20213968"/>
<evidence type="ECO:0000256" key="3">
    <source>
        <dbReference type="ARBA" id="ARBA00023054"/>
    </source>
</evidence>
<proteinExistence type="predicted"/>
<keyword evidence="1" id="KW-0677">Repeat</keyword>
<reference evidence="9" key="1">
    <citation type="submission" date="2012-12" db="EMBL/GenBank/DDBJ databases">
        <authorList>
            <person name="Hellsten U."/>
            <person name="Grimwood J."/>
            <person name="Chapman J.A."/>
            <person name="Shapiro H."/>
            <person name="Aerts A."/>
            <person name="Otillar R.P."/>
            <person name="Terry A.Y."/>
            <person name="Boore J.L."/>
            <person name="Simakov O."/>
            <person name="Marletaz F."/>
            <person name="Cho S.-J."/>
            <person name="Edsinger-Gonzales E."/>
            <person name="Havlak P."/>
            <person name="Kuo D.-H."/>
            <person name="Larsson T."/>
            <person name="Lv J."/>
            <person name="Arendt D."/>
            <person name="Savage R."/>
            <person name="Osoegawa K."/>
            <person name="de Jong P."/>
            <person name="Lindberg D.R."/>
            <person name="Seaver E.C."/>
            <person name="Weisblat D.A."/>
            <person name="Putnam N.H."/>
            <person name="Grigoriev I.V."/>
            <person name="Rokhsar D.S."/>
        </authorList>
    </citation>
    <scope>NUCLEOTIDE SEQUENCE</scope>
</reference>
<dbReference type="InterPro" id="IPR051631">
    <property type="entry name" value="Ankyrin-KH/SAM_domain"/>
</dbReference>
<dbReference type="Gene3D" id="3.30.1370.10">
    <property type="entry name" value="K Homology domain, type 1"/>
    <property type="match status" value="1"/>
</dbReference>
<name>T1FYS0_HELRO</name>
<gene>
    <name evidence="8" type="primary">20213968</name>
    <name evidence="7" type="ORF">HELRODRAFT_66857</name>
</gene>
<dbReference type="Pfam" id="PF00013">
    <property type="entry name" value="KH_1"/>
    <property type="match status" value="1"/>
</dbReference>
<keyword evidence="9" id="KW-1185">Reference proteome</keyword>